<dbReference type="Gene3D" id="3.40.50.300">
    <property type="entry name" value="P-loop containing nucleotide triphosphate hydrolases"/>
    <property type="match status" value="1"/>
</dbReference>
<evidence type="ECO:0000313" key="8">
    <source>
        <dbReference type="EMBL" id="TVT55363.1"/>
    </source>
</evidence>
<dbReference type="EMBL" id="VMRY01000034">
    <property type="protein sequence ID" value="TVT55363.1"/>
    <property type="molecule type" value="Genomic_DNA"/>
</dbReference>
<keyword evidence="5" id="KW-0547">Nucleotide-binding</keyword>
<dbReference type="UniPathway" id="UPA00087">
    <property type="reaction ID" value="UER00175"/>
</dbReference>
<feature type="domain" description="Guanylate kinase/L-type calcium channel beta subunit" evidence="7">
    <location>
        <begin position="1"/>
        <end position="183"/>
    </location>
</feature>
<keyword evidence="4 8" id="KW-0808">Transferase</keyword>
<dbReference type="SUPFAM" id="SSF52540">
    <property type="entry name" value="P-loop containing nucleoside triphosphate hydrolases"/>
    <property type="match status" value="1"/>
</dbReference>
<proteinExistence type="predicted"/>
<name>A0A558D316_9GAMM</name>
<comment type="caution">
    <text evidence="8">The sequence shown here is derived from an EMBL/GenBank/DDBJ whole genome shotgun (WGS) entry which is preliminary data.</text>
</comment>
<dbReference type="NCBIfam" id="TIGR02322">
    <property type="entry name" value="phosphon_PhnN"/>
    <property type="match status" value="1"/>
</dbReference>
<reference evidence="8 9" key="1">
    <citation type="submission" date="2019-07" db="EMBL/GenBank/DDBJ databases">
        <title>The pathways for chlorine oxyanion respiration interact through the shared metabolite chlorate.</title>
        <authorList>
            <person name="Barnum T.P."/>
            <person name="Cheng Y."/>
            <person name="Hill K.A."/>
            <person name="Lucas L.N."/>
            <person name="Carlson H.K."/>
            <person name="Coates J.D."/>
        </authorList>
    </citation>
    <scope>NUCLEOTIDE SEQUENCE [LARGE SCALE GENOMIC DNA]</scope>
    <source>
        <strain evidence="8">BK-3</strain>
    </source>
</reference>
<evidence type="ECO:0000256" key="3">
    <source>
        <dbReference type="ARBA" id="ARBA00012892"/>
    </source>
</evidence>
<dbReference type="GO" id="GO:0006015">
    <property type="term" value="P:5-phosphoribose 1-diphosphate biosynthetic process"/>
    <property type="evidence" value="ECO:0007669"/>
    <property type="project" value="UniProtKB-UniPathway"/>
</dbReference>
<dbReference type="InterPro" id="IPR027417">
    <property type="entry name" value="P-loop_NTPase"/>
</dbReference>
<evidence type="ECO:0000256" key="5">
    <source>
        <dbReference type="ARBA" id="ARBA00022741"/>
    </source>
</evidence>
<evidence type="ECO:0000313" key="9">
    <source>
        <dbReference type="Proteomes" id="UP000317355"/>
    </source>
</evidence>
<evidence type="ECO:0000256" key="2">
    <source>
        <dbReference type="ARBA" id="ARBA00005069"/>
    </source>
</evidence>
<comment type="catalytic activity">
    <reaction evidence="1">
        <text>alpha-D-ribose 1,5-bisphosphate + ATP = 5-phospho-alpha-D-ribose 1-diphosphate + ADP</text>
        <dbReference type="Rhea" id="RHEA:20109"/>
        <dbReference type="ChEBI" id="CHEBI:30616"/>
        <dbReference type="ChEBI" id="CHEBI:58017"/>
        <dbReference type="ChEBI" id="CHEBI:68688"/>
        <dbReference type="ChEBI" id="CHEBI:456216"/>
        <dbReference type="EC" id="2.7.4.23"/>
    </reaction>
</comment>
<keyword evidence="8" id="KW-0418">Kinase</keyword>
<dbReference type="SMART" id="SM00072">
    <property type="entry name" value="GuKc"/>
    <property type="match status" value="1"/>
</dbReference>
<evidence type="ECO:0000256" key="6">
    <source>
        <dbReference type="ARBA" id="ARBA00022840"/>
    </source>
</evidence>
<organism evidence="8 9">
    <name type="scientific">Sedimenticola thiotaurini</name>
    <dbReference type="NCBI Taxonomy" id="1543721"/>
    <lineage>
        <taxon>Bacteria</taxon>
        <taxon>Pseudomonadati</taxon>
        <taxon>Pseudomonadota</taxon>
        <taxon>Gammaproteobacteria</taxon>
        <taxon>Chromatiales</taxon>
        <taxon>Sedimenticolaceae</taxon>
        <taxon>Sedimenticola</taxon>
    </lineage>
</organism>
<keyword evidence="6" id="KW-0067">ATP-binding</keyword>
<dbReference type="GO" id="GO:0005524">
    <property type="term" value="F:ATP binding"/>
    <property type="evidence" value="ECO:0007669"/>
    <property type="project" value="UniProtKB-KW"/>
</dbReference>
<evidence type="ECO:0000256" key="1">
    <source>
        <dbReference type="ARBA" id="ARBA00000373"/>
    </source>
</evidence>
<gene>
    <name evidence="8" type="primary">phnN</name>
    <name evidence="8" type="ORF">FHK82_08465</name>
</gene>
<dbReference type="AlphaFoldDB" id="A0A558D316"/>
<dbReference type="InterPro" id="IPR012699">
    <property type="entry name" value="PhnN"/>
</dbReference>
<dbReference type="InterPro" id="IPR008145">
    <property type="entry name" value="GK/Ca_channel_bsu"/>
</dbReference>
<comment type="pathway">
    <text evidence="2">Metabolic intermediate biosynthesis; 5-phospho-alpha-D-ribose 1-diphosphate biosynthesis; 5-phospho-alpha-D-ribose 1-diphosphate from D-ribose 5-phosphate (route II): step 3/3.</text>
</comment>
<dbReference type="GO" id="GO:0033863">
    <property type="term" value="F:ribose 1,5-bisphosphate phosphokinase activity"/>
    <property type="evidence" value="ECO:0007669"/>
    <property type="project" value="UniProtKB-EC"/>
</dbReference>
<sequence length="189" mass="21571">MGKLIYLMGPSGSGKDSILSRLRQQLHPQSRLIIAHRYITRHWQSGGENHVELSDTEFELRKSLNLFSMHWEANQNKYAIGCEVDAWIQAKNLVLVNGSRSYLDNAKSRYKDKLIPVMVMTNESTLRSRLLARGREDEATIALRIQRANDYPAQISEPLHILDNNGTLDRAVLQFELLIEQLAKEATNA</sequence>
<dbReference type="EC" id="2.7.4.23" evidence="3"/>
<dbReference type="Proteomes" id="UP000317355">
    <property type="component" value="Unassembled WGS sequence"/>
</dbReference>
<accession>A0A558D316</accession>
<dbReference type="NCBIfam" id="NF007485">
    <property type="entry name" value="PRK10078.1"/>
    <property type="match status" value="1"/>
</dbReference>
<evidence type="ECO:0000259" key="7">
    <source>
        <dbReference type="SMART" id="SM00072"/>
    </source>
</evidence>
<evidence type="ECO:0000256" key="4">
    <source>
        <dbReference type="ARBA" id="ARBA00022679"/>
    </source>
</evidence>
<protein>
    <recommendedName>
        <fullName evidence="3">ribose 1,5-bisphosphate phosphokinase</fullName>
        <ecNumber evidence="3">2.7.4.23</ecNumber>
    </recommendedName>
</protein>